<name>A0A1H1FRU1_9MICC</name>
<organism evidence="1 2">
    <name type="scientific">Crystallibacter crystallopoietes</name>
    <dbReference type="NCBI Taxonomy" id="37928"/>
    <lineage>
        <taxon>Bacteria</taxon>
        <taxon>Bacillati</taxon>
        <taxon>Actinomycetota</taxon>
        <taxon>Actinomycetes</taxon>
        <taxon>Micrococcales</taxon>
        <taxon>Micrococcaceae</taxon>
        <taxon>Crystallibacter</taxon>
    </lineage>
</organism>
<keyword evidence="2" id="KW-1185">Reference proteome</keyword>
<dbReference type="STRING" id="37928.SAMN04489742_3622"/>
<evidence type="ECO:0000313" key="2">
    <source>
        <dbReference type="Proteomes" id="UP000181917"/>
    </source>
</evidence>
<protein>
    <recommendedName>
        <fullName evidence="3">DUF1918 domain-containing protein</fullName>
    </recommendedName>
</protein>
<dbReference type="OrthoDB" id="4965063at2"/>
<reference evidence="1 2" key="1">
    <citation type="submission" date="2016-10" db="EMBL/GenBank/DDBJ databases">
        <authorList>
            <person name="de Groot N.N."/>
        </authorList>
    </citation>
    <scope>NUCLEOTIDE SEQUENCE [LARGE SCALE GENOMIC DNA]</scope>
    <source>
        <strain evidence="1 2">DSM 20117</strain>
    </source>
</reference>
<gene>
    <name evidence="1" type="ORF">SAMN04489742_3622</name>
</gene>
<evidence type="ECO:0000313" key="1">
    <source>
        <dbReference type="EMBL" id="SDR03793.1"/>
    </source>
</evidence>
<proteinExistence type="predicted"/>
<evidence type="ECO:0008006" key="3">
    <source>
        <dbReference type="Google" id="ProtNLM"/>
    </source>
</evidence>
<dbReference type="EMBL" id="FNKH01000002">
    <property type="protein sequence ID" value="SDR03793.1"/>
    <property type="molecule type" value="Genomic_DNA"/>
</dbReference>
<sequence length="82" mass="9305">MQHSRNLTPVRDVSLIRRGDWIEAYRGGQTCYRGDVTETAPGLGIIWIRENGRHGRRAVSLDDFTVLRSPRQSAGFQGQDHL</sequence>
<accession>A0A1H1FRU1</accession>
<dbReference type="AlphaFoldDB" id="A0A1H1FRU1"/>
<dbReference type="Proteomes" id="UP000181917">
    <property type="component" value="Unassembled WGS sequence"/>
</dbReference>
<dbReference type="KEGG" id="acry:AC20117_21250"/>